<name>A0A811U6U0_CERCA</name>
<dbReference type="Proteomes" id="UP000606786">
    <property type="component" value="Unassembled WGS sequence"/>
</dbReference>
<organism evidence="1 2">
    <name type="scientific">Ceratitis capitata</name>
    <name type="common">Mediterranean fruit fly</name>
    <name type="synonym">Tephritis capitata</name>
    <dbReference type="NCBI Taxonomy" id="7213"/>
    <lineage>
        <taxon>Eukaryota</taxon>
        <taxon>Metazoa</taxon>
        <taxon>Ecdysozoa</taxon>
        <taxon>Arthropoda</taxon>
        <taxon>Hexapoda</taxon>
        <taxon>Insecta</taxon>
        <taxon>Pterygota</taxon>
        <taxon>Neoptera</taxon>
        <taxon>Endopterygota</taxon>
        <taxon>Diptera</taxon>
        <taxon>Brachycera</taxon>
        <taxon>Muscomorpha</taxon>
        <taxon>Tephritoidea</taxon>
        <taxon>Tephritidae</taxon>
        <taxon>Ceratitis</taxon>
        <taxon>Ceratitis</taxon>
    </lineage>
</organism>
<sequence>MSLHKQAPLTQSSVPFTHLRMRATINNTLPPANFSNASTPPSYTSDALNCSTKTLCHRKYGEPPKPRCSTNRPSA</sequence>
<evidence type="ECO:0000313" key="1">
    <source>
        <dbReference type="EMBL" id="CAD6994694.1"/>
    </source>
</evidence>
<reference evidence="1" key="1">
    <citation type="submission" date="2020-11" db="EMBL/GenBank/DDBJ databases">
        <authorList>
            <person name="Whitehead M."/>
        </authorList>
    </citation>
    <scope>NUCLEOTIDE SEQUENCE</scope>
    <source>
        <strain evidence="1">EGII</strain>
    </source>
</reference>
<dbReference type="AlphaFoldDB" id="A0A811U6U0"/>
<gene>
    <name evidence="1" type="ORF">CCAP1982_LOCUS3429</name>
</gene>
<comment type="caution">
    <text evidence="1">The sequence shown here is derived from an EMBL/GenBank/DDBJ whole genome shotgun (WGS) entry which is preliminary data.</text>
</comment>
<keyword evidence="2" id="KW-1185">Reference proteome</keyword>
<proteinExistence type="predicted"/>
<evidence type="ECO:0000313" key="2">
    <source>
        <dbReference type="Proteomes" id="UP000606786"/>
    </source>
</evidence>
<dbReference type="EMBL" id="CAJHJT010000001">
    <property type="protein sequence ID" value="CAD6994694.1"/>
    <property type="molecule type" value="Genomic_DNA"/>
</dbReference>
<accession>A0A811U6U0</accession>
<protein>
    <submittedName>
        <fullName evidence="1">(Mediterranean fruit fly) hypothetical protein</fullName>
    </submittedName>
</protein>